<dbReference type="STRING" id="293826.Amet_0199"/>
<dbReference type="Pfam" id="PF18167">
    <property type="entry name" value="Sa_NUDIX"/>
    <property type="match status" value="1"/>
</dbReference>
<protein>
    <recommendedName>
        <fullName evidence="2">CD-NTase-associated protein 16 NUDIX domain-containing protein</fullName>
    </recommendedName>
</protein>
<accession>A6TJR6</accession>
<feature type="domain" description="CD-NTase-associated protein 16 NUDIX" evidence="2">
    <location>
        <begin position="48"/>
        <end position="244"/>
    </location>
</feature>
<dbReference type="HOGENOM" id="CLU_087608_0_0_9"/>
<dbReference type="eggNOG" id="ENOG5032XWY">
    <property type="taxonomic scope" value="Bacteria"/>
</dbReference>
<name>A6TJR6_ALKMQ</name>
<dbReference type="Proteomes" id="UP000001572">
    <property type="component" value="Chromosome"/>
</dbReference>
<dbReference type="AlphaFoldDB" id="A6TJR6"/>
<keyword evidence="1" id="KW-1133">Transmembrane helix</keyword>
<keyword evidence="4" id="KW-1185">Reference proteome</keyword>
<dbReference type="InterPro" id="IPR040829">
    <property type="entry name" value="Cap16_NUDIX"/>
</dbReference>
<evidence type="ECO:0000313" key="4">
    <source>
        <dbReference type="Proteomes" id="UP000001572"/>
    </source>
</evidence>
<organism evidence="3 4">
    <name type="scientific">Alkaliphilus metalliredigens (strain QYMF)</name>
    <dbReference type="NCBI Taxonomy" id="293826"/>
    <lineage>
        <taxon>Bacteria</taxon>
        <taxon>Bacillati</taxon>
        <taxon>Bacillota</taxon>
        <taxon>Clostridia</taxon>
        <taxon>Peptostreptococcales</taxon>
        <taxon>Natronincolaceae</taxon>
        <taxon>Alkaliphilus</taxon>
    </lineage>
</organism>
<sequence length="244" mass="28779">MNENIIAFILSVLAGLVSGWLVWIFRYVIGNRKHLLITIKAMRLWNTEIRVSISYLFRIRVSGKYMLVKGNRIDQYQPVGGVFKMLPSFKDIKHNYEITDDDRLPIDETSKDDLRIRVQGKHLVKLLSWFYTRKNREVGVHREFYEEMIKTGILEIDSLRSFTPEYCKTVNTNIHYSKHFKCKEILIYEIYELDLTEQEEKRIVEYVRDNSNKAILASQDDICKECIDLDGSSKKIGEHAKHIL</sequence>
<proteinExistence type="predicted"/>
<keyword evidence="1" id="KW-0472">Membrane</keyword>
<keyword evidence="1" id="KW-0812">Transmembrane</keyword>
<dbReference type="EMBL" id="CP000724">
    <property type="protein sequence ID" value="ABR46434.1"/>
    <property type="molecule type" value="Genomic_DNA"/>
</dbReference>
<evidence type="ECO:0000256" key="1">
    <source>
        <dbReference type="SAM" id="Phobius"/>
    </source>
</evidence>
<dbReference type="OrthoDB" id="791606at2"/>
<gene>
    <name evidence="3" type="ordered locus">Amet_0199</name>
</gene>
<feature type="transmembrane region" description="Helical" evidence="1">
    <location>
        <begin position="6"/>
        <end position="29"/>
    </location>
</feature>
<dbReference type="KEGG" id="amt:Amet_0199"/>
<evidence type="ECO:0000313" key="3">
    <source>
        <dbReference type="EMBL" id="ABR46434.1"/>
    </source>
</evidence>
<evidence type="ECO:0000259" key="2">
    <source>
        <dbReference type="Pfam" id="PF18167"/>
    </source>
</evidence>
<dbReference type="RefSeq" id="WP_011971343.1">
    <property type="nucleotide sequence ID" value="NC_009633.1"/>
</dbReference>
<reference evidence="4" key="1">
    <citation type="journal article" date="2016" name="Genome Announc.">
        <title>Complete genome sequence of Alkaliphilus metalliredigens strain QYMF, an alkaliphilic and metal-reducing bacterium isolated from borax-contaminated leachate ponds.</title>
        <authorList>
            <person name="Hwang C."/>
            <person name="Copeland A."/>
            <person name="Lucas S."/>
            <person name="Lapidus A."/>
            <person name="Barry K."/>
            <person name="Detter J.C."/>
            <person name="Glavina Del Rio T."/>
            <person name="Hammon N."/>
            <person name="Israni S."/>
            <person name="Dalin E."/>
            <person name="Tice H."/>
            <person name="Pitluck S."/>
            <person name="Chertkov O."/>
            <person name="Brettin T."/>
            <person name="Bruce D."/>
            <person name="Han C."/>
            <person name="Schmutz J."/>
            <person name="Larimer F."/>
            <person name="Land M.L."/>
            <person name="Hauser L."/>
            <person name="Kyrpides N."/>
            <person name="Mikhailova N."/>
            <person name="Ye Q."/>
            <person name="Zhou J."/>
            <person name="Richardson P."/>
            <person name="Fields M.W."/>
        </authorList>
    </citation>
    <scope>NUCLEOTIDE SEQUENCE [LARGE SCALE GENOMIC DNA]</scope>
    <source>
        <strain evidence="4">QYMF</strain>
    </source>
</reference>